<sequence>MAFQVYALVHTRSGRFLMFRRPILTFFQRGNGGRIFPEGQKLQGGGRYALPYAQVDPEIAIELWEDDNFIAEAGQQILIDCCGALIEFLPPEAADKGPFSIEGEHEILLAPATEVVTRFDEDGTRSAVYFAEVSDADLDRIRDYMVEVLAEARAAMLAVIQDNLYEYSEIEAFFPHAPFDNIHTGVDVWQLDIERLEISGLKSSKLTKGSLQAISELEVVLAVEDA</sequence>
<reference evidence="1 2" key="1">
    <citation type="submission" date="2017-05" db="EMBL/GenBank/DDBJ databases">
        <authorList>
            <person name="Varghese N."/>
            <person name="Submissions S."/>
        </authorList>
    </citation>
    <scope>NUCLEOTIDE SEQUENCE [LARGE SCALE GENOMIC DNA]</scope>
    <source>
        <strain evidence="1 2">DSM 28009</strain>
    </source>
</reference>
<evidence type="ECO:0000313" key="2">
    <source>
        <dbReference type="Proteomes" id="UP000319555"/>
    </source>
</evidence>
<dbReference type="RefSeq" id="WP_142640303.1">
    <property type="nucleotide sequence ID" value="NZ_FXTE01000021.1"/>
</dbReference>
<keyword evidence="2" id="KW-1185">Reference proteome</keyword>
<name>A0A521FGB5_9RHOB</name>
<dbReference type="AlphaFoldDB" id="A0A521FGB5"/>
<dbReference type="EMBL" id="FXTE01000021">
    <property type="protein sequence ID" value="SMO94590.1"/>
    <property type="molecule type" value="Genomic_DNA"/>
</dbReference>
<organism evidence="1 2">
    <name type="scientific">Ruegeria faecimaris</name>
    <dbReference type="NCBI Taxonomy" id="686389"/>
    <lineage>
        <taxon>Bacteria</taxon>
        <taxon>Pseudomonadati</taxon>
        <taxon>Pseudomonadota</taxon>
        <taxon>Alphaproteobacteria</taxon>
        <taxon>Rhodobacterales</taxon>
        <taxon>Roseobacteraceae</taxon>
        <taxon>Ruegeria</taxon>
    </lineage>
</organism>
<accession>A0A521FGB5</accession>
<gene>
    <name evidence="1" type="ORF">SAMN06265380_1214</name>
</gene>
<protein>
    <submittedName>
        <fullName evidence="1">Uncharacterized protein</fullName>
    </submittedName>
</protein>
<evidence type="ECO:0000313" key="1">
    <source>
        <dbReference type="EMBL" id="SMO94590.1"/>
    </source>
</evidence>
<dbReference type="Proteomes" id="UP000319555">
    <property type="component" value="Unassembled WGS sequence"/>
</dbReference>
<proteinExistence type="predicted"/>